<keyword evidence="5" id="KW-0812">Transmembrane</keyword>
<feature type="domain" description="Signal transduction histidine kinase subgroup 3 dimerisation and phosphoacceptor" evidence="6">
    <location>
        <begin position="205"/>
        <end position="269"/>
    </location>
</feature>
<evidence type="ECO:0000313" key="7">
    <source>
        <dbReference type="EMBL" id="XDP46750.1"/>
    </source>
</evidence>
<organism evidence="7">
    <name type="scientific">Sinomonas puerhi</name>
    <dbReference type="NCBI Taxonomy" id="3238584"/>
    <lineage>
        <taxon>Bacteria</taxon>
        <taxon>Bacillati</taxon>
        <taxon>Actinomycetota</taxon>
        <taxon>Actinomycetes</taxon>
        <taxon>Micrococcales</taxon>
        <taxon>Micrococcaceae</taxon>
        <taxon>Sinomonas</taxon>
    </lineage>
</organism>
<dbReference type="SUPFAM" id="SSF55874">
    <property type="entry name" value="ATPase domain of HSP90 chaperone/DNA topoisomerase II/histidine kinase"/>
    <property type="match status" value="1"/>
</dbReference>
<keyword evidence="5" id="KW-1133">Transmembrane helix</keyword>
<evidence type="ECO:0000256" key="4">
    <source>
        <dbReference type="SAM" id="MobiDB-lite"/>
    </source>
</evidence>
<sequence>MISFLRGAANRGATPDDEDGRTDRMSRLLGVFVASIWLVWLISPLVHAAELLGKPQGDVGFAAVLGFAVVYVWQFSRRGYVMGGADVVASPSARLQGWLGYVAMAALAVVCLAMLGQSGTTPFVFLAIAGMWTMPMVWAFAVAVALAVAYAAAWTVVPGWTEDLGTLTGMAMGVVAVGVAVISARRQRALGRARRENARLMVEEERTRFARDLHDILGHSLTVITVKAELARRVMDADPGRARSELEDLERLSRDALADVRRAVDGYREISLPGELARARAALAATGIEADIPRATDEVPSAARELFAWTVREGVTNVLRHSQARRCEILLGPTSVTIADDGGGDAPSAASPPQTAGGTTAGVVAGGASPVAAPTAGDGHGLRGLRERARALGATVETGPGPLDGFAVTVRLSPRTAGRAGAAQ</sequence>
<feature type="transmembrane region" description="Helical" evidence="5">
    <location>
        <begin position="123"/>
        <end position="152"/>
    </location>
</feature>
<feature type="compositionally biased region" description="Low complexity" evidence="4">
    <location>
        <begin position="346"/>
        <end position="377"/>
    </location>
</feature>
<dbReference type="AlphaFoldDB" id="A0AB39L8W3"/>
<dbReference type="CDD" id="cd16917">
    <property type="entry name" value="HATPase_UhpB-NarQ-NarX-like"/>
    <property type="match status" value="1"/>
</dbReference>
<name>A0AB39L8W3_9MICC</name>
<protein>
    <submittedName>
        <fullName evidence="7">Sensor histidine kinase</fullName>
    </submittedName>
</protein>
<feature type="transmembrane region" description="Helical" evidence="5">
    <location>
        <begin position="164"/>
        <end position="184"/>
    </location>
</feature>
<dbReference type="GO" id="GO:0016020">
    <property type="term" value="C:membrane"/>
    <property type="evidence" value="ECO:0007669"/>
    <property type="project" value="InterPro"/>
</dbReference>
<dbReference type="GO" id="GO:0000155">
    <property type="term" value="F:phosphorelay sensor kinase activity"/>
    <property type="evidence" value="ECO:0007669"/>
    <property type="project" value="InterPro"/>
</dbReference>
<dbReference type="PANTHER" id="PTHR24421">
    <property type="entry name" value="NITRATE/NITRITE SENSOR PROTEIN NARX-RELATED"/>
    <property type="match status" value="1"/>
</dbReference>
<dbReference type="Pfam" id="PF07730">
    <property type="entry name" value="HisKA_3"/>
    <property type="match status" value="1"/>
</dbReference>
<evidence type="ECO:0000259" key="6">
    <source>
        <dbReference type="Pfam" id="PF07730"/>
    </source>
</evidence>
<dbReference type="Gene3D" id="3.30.565.10">
    <property type="entry name" value="Histidine kinase-like ATPase, C-terminal domain"/>
    <property type="match status" value="1"/>
</dbReference>
<feature type="region of interest" description="Disordered" evidence="4">
    <location>
        <begin position="340"/>
        <end position="382"/>
    </location>
</feature>
<evidence type="ECO:0000256" key="5">
    <source>
        <dbReference type="SAM" id="Phobius"/>
    </source>
</evidence>
<gene>
    <name evidence="7" type="ORF">AB5L97_07020</name>
</gene>
<dbReference type="Gene3D" id="1.20.5.1930">
    <property type="match status" value="1"/>
</dbReference>
<dbReference type="GO" id="GO:0046983">
    <property type="term" value="F:protein dimerization activity"/>
    <property type="evidence" value="ECO:0007669"/>
    <property type="project" value="InterPro"/>
</dbReference>
<dbReference type="InterPro" id="IPR011712">
    <property type="entry name" value="Sig_transdc_His_kin_sub3_dim/P"/>
</dbReference>
<proteinExistence type="predicted"/>
<keyword evidence="5" id="KW-0472">Membrane</keyword>
<keyword evidence="3" id="KW-0902">Two-component regulatory system</keyword>
<dbReference type="RefSeq" id="WP_307957308.1">
    <property type="nucleotide sequence ID" value="NZ_CP163302.1"/>
</dbReference>
<keyword evidence="1" id="KW-0808">Transferase</keyword>
<reference evidence="7" key="1">
    <citation type="submission" date="2024-07" db="EMBL/GenBank/DDBJ databases">
        <authorList>
            <person name="fu j."/>
        </authorList>
    </citation>
    <scope>NUCLEOTIDE SEQUENCE</scope>
    <source>
        <strain evidence="7">P10A9</strain>
    </source>
</reference>
<feature type="transmembrane region" description="Helical" evidence="5">
    <location>
        <begin position="59"/>
        <end position="75"/>
    </location>
</feature>
<feature type="transmembrane region" description="Helical" evidence="5">
    <location>
        <begin position="28"/>
        <end position="47"/>
    </location>
</feature>
<dbReference type="PANTHER" id="PTHR24421:SF63">
    <property type="entry name" value="SENSOR HISTIDINE KINASE DESK"/>
    <property type="match status" value="1"/>
</dbReference>
<feature type="region of interest" description="Disordered" evidence="4">
    <location>
        <begin position="1"/>
        <end position="21"/>
    </location>
</feature>
<dbReference type="EMBL" id="CP163302">
    <property type="protein sequence ID" value="XDP46750.1"/>
    <property type="molecule type" value="Genomic_DNA"/>
</dbReference>
<evidence type="ECO:0000256" key="2">
    <source>
        <dbReference type="ARBA" id="ARBA00022777"/>
    </source>
</evidence>
<evidence type="ECO:0000256" key="1">
    <source>
        <dbReference type="ARBA" id="ARBA00022679"/>
    </source>
</evidence>
<dbReference type="InterPro" id="IPR050482">
    <property type="entry name" value="Sensor_HK_TwoCompSys"/>
</dbReference>
<dbReference type="KEGG" id="spue:AB5L97_07020"/>
<feature type="transmembrane region" description="Helical" evidence="5">
    <location>
        <begin position="95"/>
        <end position="116"/>
    </location>
</feature>
<dbReference type="InterPro" id="IPR036890">
    <property type="entry name" value="HATPase_C_sf"/>
</dbReference>
<keyword evidence="2 7" id="KW-0418">Kinase</keyword>
<evidence type="ECO:0000256" key="3">
    <source>
        <dbReference type="ARBA" id="ARBA00023012"/>
    </source>
</evidence>
<accession>A0AB39L8W3</accession>